<comment type="caution">
    <text evidence="2">The sequence shown here is derived from an EMBL/GenBank/DDBJ whole genome shotgun (WGS) entry which is preliminary data.</text>
</comment>
<gene>
    <name evidence="2" type="ORF">R3P38DRAFT_3518238</name>
</gene>
<reference evidence="2 3" key="1">
    <citation type="journal article" date="2024" name="J Genomics">
        <title>Draft genome sequencing and assembly of Favolaschia claudopus CIRM-BRFM 2984 isolated from oak limbs.</title>
        <authorList>
            <person name="Navarro D."/>
            <person name="Drula E."/>
            <person name="Chaduli D."/>
            <person name="Cazenave R."/>
            <person name="Ahrendt S."/>
            <person name="Wang J."/>
            <person name="Lipzen A."/>
            <person name="Daum C."/>
            <person name="Barry K."/>
            <person name="Grigoriev I.V."/>
            <person name="Favel A."/>
            <person name="Rosso M.N."/>
            <person name="Martin F."/>
        </authorList>
    </citation>
    <scope>NUCLEOTIDE SEQUENCE [LARGE SCALE GENOMIC DNA]</scope>
    <source>
        <strain evidence="2 3">CIRM-BRFM 2984</strain>
    </source>
</reference>
<evidence type="ECO:0000313" key="2">
    <source>
        <dbReference type="EMBL" id="KAK7028421.1"/>
    </source>
</evidence>
<protein>
    <submittedName>
        <fullName evidence="2">Uncharacterized protein</fullName>
    </submittedName>
</protein>
<proteinExistence type="predicted"/>
<dbReference type="Proteomes" id="UP001362999">
    <property type="component" value="Unassembled WGS sequence"/>
</dbReference>
<dbReference type="EMBL" id="JAWWNJ010000028">
    <property type="protein sequence ID" value="KAK7028421.1"/>
    <property type="molecule type" value="Genomic_DNA"/>
</dbReference>
<name>A0AAW0BQB2_9AGAR</name>
<keyword evidence="3" id="KW-1185">Reference proteome</keyword>
<feature type="region of interest" description="Disordered" evidence="1">
    <location>
        <begin position="132"/>
        <end position="153"/>
    </location>
</feature>
<dbReference type="AlphaFoldDB" id="A0AAW0BQB2"/>
<evidence type="ECO:0000256" key="1">
    <source>
        <dbReference type="SAM" id="MobiDB-lite"/>
    </source>
</evidence>
<sequence length="229" mass="25896">MTEKELIIAIVARADDRVNSSVSAWNLHNDELSEFCPDPQQKKPPPSNYSTNNSKREYRIPGTRSEGTRPVTGQQQDMDRRNGSDMSVDHLGETSTLVDVAVGRRVKIARRRRHCACWCRFVQVRRRHANARVRSGSERNKKKKLDGHGTSPRVDVMRSSKETYQTHNARFPNLQGVAGFRGSVFNSSRGSEKLRPIAANELQSVTSYYTAIDPEFQEVVDGVVEPRIT</sequence>
<feature type="compositionally biased region" description="Basic and acidic residues" evidence="1">
    <location>
        <begin position="77"/>
        <end position="89"/>
    </location>
</feature>
<accession>A0AAW0BQB2</accession>
<evidence type="ECO:0000313" key="3">
    <source>
        <dbReference type="Proteomes" id="UP001362999"/>
    </source>
</evidence>
<organism evidence="2 3">
    <name type="scientific">Favolaschia claudopus</name>
    <dbReference type="NCBI Taxonomy" id="2862362"/>
    <lineage>
        <taxon>Eukaryota</taxon>
        <taxon>Fungi</taxon>
        <taxon>Dikarya</taxon>
        <taxon>Basidiomycota</taxon>
        <taxon>Agaricomycotina</taxon>
        <taxon>Agaricomycetes</taxon>
        <taxon>Agaricomycetidae</taxon>
        <taxon>Agaricales</taxon>
        <taxon>Marasmiineae</taxon>
        <taxon>Mycenaceae</taxon>
        <taxon>Favolaschia</taxon>
    </lineage>
</organism>
<feature type="region of interest" description="Disordered" evidence="1">
    <location>
        <begin position="33"/>
        <end position="89"/>
    </location>
</feature>